<keyword evidence="14" id="KW-1185">Reference proteome</keyword>
<feature type="chain" id="PRO_5032377127" description="Fe2OG dioxygenase domain-containing protein" evidence="11">
    <location>
        <begin position="20"/>
        <end position="368"/>
    </location>
</feature>
<reference evidence="13" key="1">
    <citation type="journal article" date="2020" name="bioRxiv">
        <title>Comparative genomics of Chlamydomonas.</title>
        <authorList>
            <person name="Craig R.J."/>
            <person name="Hasan A.R."/>
            <person name="Ness R.W."/>
            <person name="Keightley P.D."/>
        </authorList>
    </citation>
    <scope>NUCLEOTIDE SEQUENCE</scope>
    <source>
        <strain evidence="13">CCAP 11/70</strain>
    </source>
</reference>
<dbReference type="Pfam" id="PF01549">
    <property type="entry name" value="ShK"/>
    <property type="match status" value="1"/>
</dbReference>
<dbReference type="PANTHER" id="PTHR10869">
    <property type="entry name" value="PROLYL 4-HYDROXYLASE ALPHA SUBUNIT"/>
    <property type="match status" value="1"/>
</dbReference>
<evidence type="ECO:0000256" key="6">
    <source>
        <dbReference type="ARBA" id="ARBA00022989"/>
    </source>
</evidence>
<keyword evidence="8" id="KW-0408">Iron</keyword>
<evidence type="ECO:0000313" key="13">
    <source>
        <dbReference type="EMBL" id="KAG2494060.1"/>
    </source>
</evidence>
<dbReference type="GO" id="GO:0031418">
    <property type="term" value="F:L-ascorbic acid binding"/>
    <property type="evidence" value="ECO:0007669"/>
    <property type="project" value="InterPro"/>
</dbReference>
<protein>
    <recommendedName>
        <fullName evidence="12">Fe2OG dioxygenase domain-containing protein</fullName>
    </recommendedName>
</protein>
<evidence type="ECO:0000256" key="9">
    <source>
        <dbReference type="ARBA" id="ARBA00023136"/>
    </source>
</evidence>
<dbReference type="Proteomes" id="UP000612055">
    <property type="component" value="Unassembled WGS sequence"/>
</dbReference>
<dbReference type="EMBL" id="JAEHOE010000033">
    <property type="protein sequence ID" value="KAG2494060.1"/>
    <property type="molecule type" value="Genomic_DNA"/>
</dbReference>
<dbReference type="Pfam" id="PF13640">
    <property type="entry name" value="2OG-FeII_Oxy_3"/>
    <property type="match status" value="1"/>
</dbReference>
<proteinExistence type="predicted"/>
<dbReference type="GO" id="GO:0004656">
    <property type="term" value="F:procollagen-proline 4-dioxygenase activity"/>
    <property type="evidence" value="ECO:0007669"/>
    <property type="project" value="UniProtKB-EC"/>
</dbReference>
<name>A0A835Y7Y1_9CHLO</name>
<evidence type="ECO:0000256" key="11">
    <source>
        <dbReference type="SAM" id="SignalP"/>
    </source>
</evidence>
<dbReference type="InterPro" id="IPR044862">
    <property type="entry name" value="Pro_4_hyd_alph_FE2OG_OXY"/>
</dbReference>
<dbReference type="SMART" id="SM00254">
    <property type="entry name" value="ShKT"/>
    <property type="match status" value="1"/>
</dbReference>
<dbReference type="AlphaFoldDB" id="A0A835Y7Y1"/>
<evidence type="ECO:0000256" key="3">
    <source>
        <dbReference type="ARBA" id="ARBA00022692"/>
    </source>
</evidence>
<keyword evidence="5" id="KW-0223">Dioxygenase</keyword>
<comment type="caution">
    <text evidence="13">The sequence shown here is derived from an EMBL/GenBank/DDBJ whole genome shotgun (WGS) entry which is preliminary data.</text>
</comment>
<keyword evidence="7" id="KW-0560">Oxidoreductase</keyword>
<keyword evidence="4" id="KW-0479">Metal-binding</keyword>
<evidence type="ECO:0000256" key="7">
    <source>
        <dbReference type="ARBA" id="ARBA00023002"/>
    </source>
</evidence>
<keyword evidence="9" id="KW-0472">Membrane</keyword>
<comment type="subcellular location">
    <subcellularLocation>
        <location evidence="2">Endoplasmic reticulum membrane</location>
        <topology evidence="2">Single-pass type II membrane protein</topology>
    </subcellularLocation>
</comment>
<dbReference type="GO" id="GO:0005789">
    <property type="term" value="C:endoplasmic reticulum membrane"/>
    <property type="evidence" value="ECO:0007669"/>
    <property type="project" value="UniProtKB-SubCell"/>
</dbReference>
<dbReference type="InterPro" id="IPR003582">
    <property type="entry name" value="ShKT_dom"/>
</dbReference>
<dbReference type="OrthoDB" id="420380at2759"/>
<evidence type="ECO:0000256" key="1">
    <source>
        <dbReference type="ARBA" id="ARBA00001961"/>
    </source>
</evidence>
<organism evidence="13 14">
    <name type="scientific">Edaphochlamys debaryana</name>
    <dbReference type="NCBI Taxonomy" id="47281"/>
    <lineage>
        <taxon>Eukaryota</taxon>
        <taxon>Viridiplantae</taxon>
        <taxon>Chlorophyta</taxon>
        <taxon>core chlorophytes</taxon>
        <taxon>Chlorophyceae</taxon>
        <taxon>CS clade</taxon>
        <taxon>Chlamydomonadales</taxon>
        <taxon>Chlamydomonadales incertae sedis</taxon>
        <taxon>Edaphochlamys</taxon>
    </lineage>
</organism>
<dbReference type="InterPro" id="IPR006620">
    <property type="entry name" value="Pro_4_hyd_alph"/>
</dbReference>
<dbReference type="SMART" id="SM00702">
    <property type="entry name" value="P4Hc"/>
    <property type="match status" value="1"/>
</dbReference>
<evidence type="ECO:0000259" key="12">
    <source>
        <dbReference type="PROSITE" id="PS51471"/>
    </source>
</evidence>
<feature type="signal peptide" evidence="11">
    <location>
        <begin position="1"/>
        <end position="19"/>
    </location>
</feature>
<dbReference type="PANTHER" id="PTHR10869:SF238">
    <property type="entry name" value="PROLYL 4-HYDROXYLASE 6-RELATED"/>
    <property type="match status" value="1"/>
</dbReference>
<dbReference type="Gene3D" id="2.60.120.620">
    <property type="entry name" value="q2cbj1_9rhob like domain"/>
    <property type="match status" value="1"/>
</dbReference>
<comment type="cofactor">
    <cofactor evidence="1">
        <name>L-ascorbate</name>
        <dbReference type="ChEBI" id="CHEBI:38290"/>
    </cofactor>
</comment>
<dbReference type="GO" id="GO:0005506">
    <property type="term" value="F:iron ion binding"/>
    <property type="evidence" value="ECO:0007669"/>
    <property type="project" value="InterPro"/>
</dbReference>
<keyword evidence="6" id="KW-1133">Transmembrane helix</keyword>
<keyword evidence="3" id="KW-0812">Transmembrane</keyword>
<accession>A0A835Y7Y1</accession>
<evidence type="ECO:0000256" key="5">
    <source>
        <dbReference type="ARBA" id="ARBA00022964"/>
    </source>
</evidence>
<dbReference type="InterPro" id="IPR005123">
    <property type="entry name" value="Oxoglu/Fe-dep_dioxygenase_dom"/>
</dbReference>
<sequence length="368" mass="40546">MHLLACMAGVIVLLAQAQAASVRDLPHRLSDAITGHDDDEDVDTTPWVQQVGLRPRSYLFHNFLTKAEIAHMIKLAAPKLKRSTVVGSKGQGVVDEIRTSYGMFIRRLADPIVTRIEKRVSIFTQIPVENQEDIQVLRYGHGQTYGAHYDSGGSPDHVGPKWRLATMLLYLSDVEEGGETAFPQGSVWYDPALPAAIEKAQGPFSECARGHVAAKPKAGDAVLFYSFFPNNTMDPAGMHTGCPVIKGVKWAAPVWMHDIPFRGDEIKGMVQSNPDRDPDPGVCTDTHPRCAEWAAAGECQNNPTFMAGGSNSLGACRKSCKTCENCRKDDMDCINRNRERGGYWKYNKDELEWLGAGELWKSGSSPEL</sequence>
<evidence type="ECO:0000256" key="10">
    <source>
        <dbReference type="ARBA" id="ARBA00049169"/>
    </source>
</evidence>
<dbReference type="PROSITE" id="PS51471">
    <property type="entry name" value="FE2OG_OXY"/>
    <property type="match status" value="1"/>
</dbReference>
<dbReference type="InterPro" id="IPR045054">
    <property type="entry name" value="P4HA-like"/>
</dbReference>
<evidence type="ECO:0000256" key="2">
    <source>
        <dbReference type="ARBA" id="ARBA00004648"/>
    </source>
</evidence>
<evidence type="ECO:0000256" key="8">
    <source>
        <dbReference type="ARBA" id="ARBA00023004"/>
    </source>
</evidence>
<feature type="domain" description="Fe2OG dioxygenase" evidence="12">
    <location>
        <begin position="130"/>
        <end position="258"/>
    </location>
</feature>
<comment type="catalytic activity">
    <reaction evidence="10">
        <text>L-prolyl-[collagen] + 2-oxoglutarate + O2 = trans-4-hydroxy-L-prolyl-[collagen] + succinate + CO2</text>
        <dbReference type="Rhea" id="RHEA:18945"/>
        <dbReference type="Rhea" id="RHEA-COMP:11676"/>
        <dbReference type="Rhea" id="RHEA-COMP:11680"/>
        <dbReference type="ChEBI" id="CHEBI:15379"/>
        <dbReference type="ChEBI" id="CHEBI:16526"/>
        <dbReference type="ChEBI" id="CHEBI:16810"/>
        <dbReference type="ChEBI" id="CHEBI:30031"/>
        <dbReference type="ChEBI" id="CHEBI:50342"/>
        <dbReference type="ChEBI" id="CHEBI:61965"/>
        <dbReference type="EC" id="1.14.11.2"/>
    </reaction>
</comment>
<evidence type="ECO:0000256" key="4">
    <source>
        <dbReference type="ARBA" id="ARBA00022723"/>
    </source>
</evidence>
<keyword evidence="11" id="KW-0732">Signal</keyword>
<gene>
    <name evidence="13" type="ORF">HYH03_007704</name>
</gene>
<evidence type="ECO:0000313" key="14">
    <source>
        <dbReference type="Proteomes" id="UP000612055"/>
    </source>
</evidence>